<keyword evidence="2" id="KW-1185">Reference proteome</keyword>
<name>A0ABW4HGZ7_9FLAO</name>
<proteinExistence type="predicted"/>
<dbReference type="InterPro" id="IPR047677">
    <property type="entry name" value="GDCCVxC"/>
</dbReference>
<dbReference type="EMBL" id="JBHUDZ010000016">
    <property type="protein sequence ID" value="MFD1604793.1"/>
    <property type="molecule type" value="Genomic_DNA"/>
</dbReference>
<organism evidence="1 2">
    <name type="scientific">Flavobacterium artemisiae</name>
    <dbReference type="NCBI Taxonomy" id="2126556"/>
    <lineage>
        <taxon>Bacteria</taxon>
        <taxon>Pseudomonadati</taxon>
        <taxon>Bacteroidota</taxon>
        <taxon>Flavobacteriia</taxon>
        <taxon>Flavobacteriales</taxon>
        <taxon>Flavobacteriaceae</taxon>
        <taxon>Flavobacterium</taxon>
    </lineage>
</organism>
<evidence type="ECO:0000313" key="1">
    <source>
        <dbReference type="EMBL" id="MFD1604793.1"/>
    </source>
</evidence>
<comment type="caution">
    <text evidence="1">The sequence shown here is derived from an EMBL/GenBank/DDBJ whole genome shotgun (WGS) entry which is preliminary data.</text>
</comment>
<accession>A0ABW4HGZ7</accession>
<gene>
    <name evidence="1" type="ORF">ACFSC2_18795</name>
</gene>
<protein>
    <submittedName>
        <fullName evidence="1">GDCCVxC domain-containing (Seleno)protein</fullName>
    </submittedName>
</protein>
<sequence>MKIVLQSIITCPLCSHSKEETMPTDACQFFYECENCKQTLKPNQGDCCVYCSFGSLPCPPIQQDKKCC</sequence>
<evidence type="ECO:0000313" key="2">
    <source>
        <dbReference type="Proteomes" id="UP001597138"/>
    </source>
</evidence>
<dbReference type="NCBIfam" id="NF041374">
    <property type="entry name" value="GDCCVxC"/>
    <property type="match status" value="1"/>
</dbReference>
<dbReference type="Proteomes" id="UP001597138">
    <property type="component" value="Unassembled WGS sequence"/>
</dbReference>
<reference evidence="2" key="1">
    <citation type="journal article" date="2019" name="Int. J. Syst. Evol. Microbiol.">
        <title>The Global Catalogue of Microorganisms (GCM) 10K type strain sequencing project: providing services to taxonomists for standard genome sequencing and annotation.</title>
        <authorList>
            <consortium name="The Broad Institute Genomics Platform"/>
            <consortium name="The Broad Institute Genome Sequencing Center for Infectious Disease"/>
            <person name="Wu L."/>
            <person name="Ma J."/>
        </authorList>
    </citation>
    <scope>NUCLEOTIDE SEQUENCE [LARGE SCALE GENOMIC DNA]</scope>
    <source>
        <strain evidence="2">CCUG 70865</strain>
    </source>
</reference>
<dbReference type="RefSeq" id="WP_379815879.1">
    <property type="nucleotide sequence ID" value="NZ_JBHUDZ010000016.1"/>
</dbReference>